<evidence type="ECO:0000313" key="2">
    <source>
        <dbReference type="EMBL" id="BCN31018.1"/>
    </source>
</evidence>
<sequence length="90" mass="10310">MNQTFTEKEILADALTSEKGATNNFNKFANECVHNDLKNTVMEILNQEHSIQQDVFNIMHEKGYYPTPDAEERKISEAKQKFQSSASSVR</sequence>
<dbReference type="InterPro" id="IPR012851">
    <property type="entry name" value="Spore_coat_CotF-like"/>
</dbReference>
<dbReference type="KEGG" id="ahb:bsdtb5_23130"/>
<dbReference type="AlphaFoldDB" id="A0A7R7ELL6"/>
<name>A0A7R7ELL6_9FIRM</name>
<dbReference type="Pfam" id="PF07875">
    <property type="entry name" value="Coat_F"/>
    <property type="match status" value="1"/>
</dbReference>
<evidence type="ECO:0008006" key="4">
    <source>
        <dbReference type="Google" id="ProtNLM"/>
    </source>
</evidence>
<feature type="compositionally biased region" description="Polar residues" evidence="1">
    <location>
        <begin position="81"/>
        <end position="90"/>
    </location>
</feature>
<gene>
    <name evidence="2" type="ORF">bsdtb5_23130</name>
</gene>
<dbReference type="Gene3D" id="1.20.1260.10">
    <property type="match status" value="1"/>
</dbReference>
<reference evidence="2 3" key="1">
    <citation type="submission" date="2020-11" db="EMBL/GenBank/DDBJ databases">
        <title>Draft genome sequencing of a Lachnospiraceae strain isolated from anoxic soil subjected to BSD treatment.</title>
        <authorList>
            <person name="Uek A."/>
            <person name="Tonouchi A."/>
        </authorList>
    </citation>
    <scope>NUCLEOTIDE SEQUENCE [LARGE SCALE GENOMIC DNA]</scope>
    <source>
        <strain evidence="2 3">TB5</strain>
    </source>
</reference>
<evidence type="ECO:0000313" key="3">
    <source>
        <dbReference type="Proteomes" id="UP000595897"/>
    </source>
</evidence>
<feature type="compositionally biased region" description="Basic and acidic residues" evidence="1">
    <location>
        <begin position="71"/>
        <end position="80"/>
    </location>
</feature>
<dbReference type="RefSeq" id="WP_271712169.1">
    <property type="nucleotide sequence ID" value="NZ_AP024169.1"/>
</dbReference>
<organism evidence="2 3">
    <name type="scientific">Anaeromicropila herbilytica</name>
    <dbReference type="NCBI Taxonomy" id="2785025"/>
    <lineage>
        <taxon>Bacteria</taxon>
        <taxon>Bacillati</taxon>
        <taxon>Bacillota</taxon>
        <taxon>Clostridia</taxon>
        <taxon>Lachnospirales</taxon>
        <taxon>Lachnospiraceae</taxon>
        <taxon>Anaeromicropila</taxon>
    </lineage>
</organism>
<protein>
    <recommendedName>
        <fullName evidence="4">Coat F domain-containing protein</fullName>
    </recommendedName>
</protein>
<accession>A0A7R7ELL6</accession>
<proteinExistence type="predicted"/>
<dbReference type="InterPro" id="IPR012347">
    <property type="entry name" value="Ferritin-like"/>
</dbReference>
<feature type="region of interest" description="Disordered" evidence="1">
    <location>
        <begin position="71"/>
        <end position="90"/>
    </location>
</feature>
<dbReference type="Proteomes" id="UP000595897">
    <property type="component" value="Chromosome"/>
</dbReference>
<dbReference type="EMBL" id="AP024169">
    <property type="protein sequence ID" value="BCN31018.1"/>
    <property type="molecule type" value="Genomic_DNA"/>
</dbReference>
<keyword evidence="3" id="KW-1185">Reference proteome</keyword>
<evidence type="ECO:0000256" key="1">
    <source>
        <dbReference type="SAM" id="MobiDB-lite"/>
    </source>
</evidence>